<evidence type="ECO:0000313" key="1">
    <source>
        <dbReference type="EMBL" id="KAB1062005.1"/>
    </source>
</evidence>
<reference evidence="1 2" key="1">
    <citation type="submission" date="2019-09" db="EMBL/GenBank/DDBJ databases">
        <title>Genomes of Cryomorphaceae.</title>
        <authorList>
            <person name="Bowman J.P."/>
        </authorList>
    </citation>
    <scope>NUCLEOTIDE SEQUENCE [LARGE SCALE GENOMIC DNA]</scope>
    <source>
        <strain evidence="1 2">KCTC 52047</strain>
    </source>
</reference>
<sequence length="129" mass="15121">MATSTSQKKEKVLKKLVKKLEKEGYDELKTRFAGYKTPIDLNYNGSMKKFTPDLVAVKDEVSDVYEIEHKMKEREIQDQVAKWILFSSYSKQNRGKFKLLVPKDRAEKFQNLIDRMMIDAELVKLENIA</sequence>
<comment type="caution">
    <text evidence="1">The sequence shown here is derived from an EMBL/GenBank/DDBJ whole genome shotgun (WGS) entry which is preliminary data.</text>
</comment>
<keyword evidence="2" id="KW-1185">Reference proteome</keyword>
<proteinExistence type="predicted"/>
<accession>A0A6N6M5D7</accession>
<protein>
    <submittedName>
        <fullName evidence="1">Uncharacterized protein</fullName>
    </submittedName>
</protein>
<dbReference type="RefSeq" id="WP_151170013.1">
    <property type="nucleotide sequence ID" value="NZ_WACR01000013.1"/>
</dbReference>
<evidence type="ECO:0000313" key="2">
    <source>
        <dbReference type="Proteomes" id="UP000435357"/>
    </source>
</evidence>
<dbReference type="AlphaFoldDB" id="A0A6N6M5D7"/>
<organism evidence="1 2">
    <name type="scientific">Salibacter halophilus</name>
    <dbReference type="NCBI Taxonomy" id="1803916"/>
    <lineage>
        <taxon>Bacteria</taxon>
        <taxon>Pseudomonadati</taxon>
        <taxon>Bacteroidota</taxon>
        <taxon>Flavobacteriia</taxon>
        <taxon>Flavobacteriales</taxon>
        <taxon>Salibacteraceae</taxon>
        <taxon>Salibacter</taxon>
    </lineage>
</organism>
<dbReference type="Proteomes" id="UP000435357">
    <property type="component" value="Unassembled WGS sequence"/>
</dbReference>
<name>A0A6N6M5D7_9FLAO</name>
<dbReference type="OrthoDB" id="1163349at2"/>
<gene>
    <name evidence="1" type="ORF">F3059_13085</name>
</gene>
<dbReference type="EMBL" id="WACR01000013">
    <property type="protein sequence ID" value="KAB1062005.1"/>
    <property type="molecule type" value="Genomic_DNA"/>
</dbReference>